<evidence type="ECO:0000313" key="2">
    <source>
        <dbReference type="Proteomes" id="UP000681315"/>
    </source>
</evidence>
<accession>A0ABS3SWN4</accession>
<name>A0ABS3SWN4_9FLAO</name>
<gene>
    <name evidence="1" type="ORF">J4051_17680</name>
</gene>
<reference evidence="1 2" key="1">
    <citation type="submission" date="2021-03" db="EMBL/GenBank/DDBJ databases">
        <title>Gelidibacter sp. nov., isolated from costal sediment.</title>
        <authorList>
            <person name="Lun K.-Y."/>
        </authorList>
    </citation>
    <scope>NUCLEOTIDE SEQUENCE [LARGE SCALE GENOMIC DNA]</scope>
    <source>
        <strain evidence="1 2">DF109</strain>
    </source>
</reference>
<sequence>MRNICLLLTFILIISCKNNTHKHSNLMALVPPHASVVIKTTSIEGLISVFKNNSLLSQFSGKASKDHMNRKLDFLKHLKPSEELLIAFGKDKTDSLQVSVITKYHKDLLKLDSLRNYSVETITLKNRSLTKTTIEDETIYSIVKDSIFFASNDRALTEAAFNQKDTDPLLKELYKTASNGESLSILINTKEKSFQPAFFFDEHLNQVQLTNHLFLDADLTQDQLKFDGLTIAQDSSKSLINIFKNTFPQENQLPKICPPDSDGFLSFSFHSFKTFQENLSKFRKQDSILDDSLFESIIEAGVIYKNGQQAVVLNSIDASNMNTFFGAQNSVETYRDISIYSFDKPEFFSSLFSPLITYKEATKFINIEDFFVFSDNLDLLKDVISSHQNNATLYTSHAFEDMMDELSDESSLFAYGNANHLKQILNSNFETENTIKTDDFNASAIQFVYEADFAHVHAILQKIKKKSASNTVHEDISVTLDADVLTNPQFVNNHTNSQMEVVVQDISNNLYLISKDGKVQWKKQLDGKVLGRIEQIDINKNGRLQLAFATEHRVYVLDRNGKDVGAFPLKFRDQITQPLSVFDYDKNRDYRLMVTQGAAILLYNKRGNIVRGFNYKKAENTINTQPQHFRIDRKDYIVFVQGNELEILSRVGKTRVNVKNNVSFSDSGIYLYDNKFTTTTAKGDLVQIDVNGKMSSSNLNLGEKHSITATSKTLVTLSENILHIKTNKVELDFGEYTPPKIFYVNDKIYVSVTDLQAKKVYLFDSLGKGINNFPVYGNSTIDLDNIDKGKNPEFVTKGDQNGIIIYQIN</sequence>
<dbReference type="EMBL" id="JAGEVG010000029">
    <property type="protein sequence ID" value="MBO3100107.1"/>
    <property type="molecule type" value="Genomic_DNA"/>
</dbReference>
<dbReference type="InterPro" id="IPR011047">
    <property type="entry name" value="Quinoprotein_ADH-like_sf"/>
</dbReference>
<dbReference type="PROSITE" id="PS51257">
    <property type="entry name" value="PROKAR_LIPOPROTEIN"/>
    <property type="match status" value="1"/>
</dbReference>
<keyword evidence="2" id="KW-1185">Reference proteome</keyword>
<evidence type="ECO:0000313" key="1">
    <source>
        <dbReference type="EMBL" id="MBO3100107.1"/>
    </source>
</evidence>
<proteinExistence type="predicted"/>
<dbReference type="RefSeq" id="WP_208235214.1">
    <property type="nucleotide sequence ID" value="NZ_JAGEVG010000029.1"/>
</dbReference>
<dbReference type="Gene3D" id="2.120.10.30">
    <property type="entry name" value="TolB, C-terminal domain"/>
    <property type="match status" value="1"/>
</dbReference>
<dbReference type="Proteomes" id="UP000681315">
    <property type="component" value="Unassembled WGS sequence"/>
</dbReference>
<protein>
    <submittedName>
        <fullName evidence="1">Ribonuclease HII</fullName>
    </submittedName>
</protein>
<dbReference type="SUPFAM" id="SSF50998">
    <property type="entry name" value="Quinoprotein alcohol dehydrogenase-like"/>
    <property type="match status" value="1"/>
</dbReference>
<dbReference type="InterPro" id="IPR011042">
    <property type="entry name" value="6-blade_b-propeller_TolB-like"/>
</dbReference>
<comment type="caution">
    <text evidence="1">The sequence shown here is derived from an EMBL/GenBank/DDBJ whole genome shotgun (WGS) entry which is preliminary data.</text>
</comment>
<organism evidence="1 2">
    <name type="scientific">Gelidibacter pelagius</name>
    <dbReference type="NCBI Taxonomy" id="2819985"/>
    <lineage>
        <taxon>Bacteria</taxon>
        <taxon>Pseudomonadati</taxon>
        <taxon>Bacteroidota</taxon>
        <taxon>Flavobacteriia</taxon>
        <taxon>Flavobacteriales</taxon>
        <taxon>Flavobacteriaceae</taxon>
        <taxon>Gelidibacter</taxon>
    </lineage>
</organism>